<dbReference type="RefSeq" id="WP_191143863.1">
    <property type="nucleotide sequence ID" value="NZ_JACXAF010000005.1"/>
</dbReference>
<dbReference type="AlphaFoldDB" id="A0A8J6QFF9"/>
<name>A0A8J6QFF9_9GAMM</name>
<dbReference type="Pfam" id="PF00561">
    <property type="entry name" value="Abhydrolase_1"/>
    <property type="match status" value="1"/>
</dbReference>
<evidence type="ECO:0000256" key="2">
    <source>
        <dbReference type="ARBA" id="ARBA00023098"/>
    </source>
</evidence>
<gene>
    <name evidence="4" type="ORF">IC617_04850</name>
</gene>
<dbReference type="Proteomes" id="UP000638014">
    <property type="component" value="Unassembled WGS sequence"/>
</dbReference>
<dbReference type="Gene3D" id="3.40.50.1820">
    <property type="entry name" value="alpha/beta hydrolase"/>
    <property type="match status" value="1"/>
</dbReference>
<keyword evidence="5" id="KW-1185">Reference proteome</keyword>
<accession>A0A8J6QFF9</accession>
<dbReference type="SUPFAM" id="SSF53474">
    <property type="entry name" value="alpha/beta-Hydrolases"/>
    <property type="match status" value="1"/>
</dbReference>
<dbReference type="GO" id="GO:0016787">
    <property type="term" value="F:hydrolase activity"/>
    <property type="evidence" value="ECO:0007669"/>
    <property type="project" value="UniProtKB-KW"/>
</dbReference>
<reference evidence="4" key="1">
    <citation type="submission" date="2020-09" db="EMBL/GenBank/DDBJ databases">
        <title>A novel bacterium of genus Neiella, isolated from South China Sea.</title>
        <authorList>
            <person name="Huang H."/>
            <person name="Mo K."/>
            <person name="Hu Y."/>
        </authorList>
    </citation>
    <scope>NUCLEOTIDE SEQUENCE</scope>
    <source>
        <strain evidence="4">HB171785</strain>
    </source>
</reference>
<keyword evidence="2" id="KW-0443">Lipid metabolism</keyword>
<sequence>MITQSSQFLPYSYGELHLRVIKPETAPSHLPVLMLHGSMSNGRVFYTESGKGLACHLARQGHPVYVMDVFGNGNSKPRLKGGEKFGQSEVINRQIPLAHEWIMQQHQQQVHWLGHSWGTILMASHLAKYPKRLAEVKTLAGFASKKTIYSRHLKKKFMVNLIWNRVCPWLTRRYGYLPAKKFKLGMDNESSVSLADNVRWVNSSQWQDSDGFCFHTAAQNINWPPTWFFAGQGDSVLGNPNDVQAFLRDSKNTGAKYTLLSKANGNLRDYDHTSLLVHPDAFNDHIPLFSAWLKQQEI</sequence>
<evidence type="ECO:0000256" key="1">
    <source>
        <dbReference type="ARBA" id="ARBA00022963"/>
    </source>
</evidence>
<comment type="caution">
    <text evidence="4">The sequence shown here is derived from an EMBL/GenBank/DDBJ whole genome shotgun (WGS) entry which is preliminary data.</text>
</comment>
<dbReference type="GO" id="GO:0016042">
    <property type="term" value="P:lipid catabolic process"/>
    <property type="evidence" value="ECO:0007669"/>
    <property type="project" value="UniProtKB-KW"/>
</dbReference>
<evidence type="ECO:0000313" key="4">
    <source>
        <dbReference type="EMBL" id="MBD1388749.1"/>
    </source>
</evidence>
<keyword evidence="4" id="KW-0378">Hydrolase</keyword>
<organism evidence="4 5">
    <name type="scientific">Neiella litorisoli</name>
    <dbReference type="NCBI Taxonomy" id="2771431"/>
    <lineage>
        <taxon>Bacteria</taxon>
        <taxon>Pseudomonadati</taxon>
        <taxon>Pseudomonadota</taxon>
        <taxon>Gammaproteobacteria</taxon>
        <taxon>Alteromonadales</taxon>
        <taxon>Echinimonadaceae</taxon>
        <taxon>Neiella</taxon>
    </lineage>
</organism>
<evidence type="ECO:0000259" key="3">
    <source>
        <dbReference type="Pfam" id="PF00561"/>
    </source>
</evidence>
<dbReference type="PANTHER" id="PTHR11005">
    <property type="entry name" value="LYSOSOMAL ACID LIPASE-RELATED"/>
    <property type="match status" value="1"/>
</dbReference>
<feature type="domain" description="AB hydrolase-1" evidence="3">
    <location>
        <begin position="31"/>
        <end position="141"/>
    </location>
</feature>
<keyword evidence="1" id="KW-0442">Lipid degradation</keyword>
<protein>
    <submittedName>
        <fullName evidence="4">Alpha/beta fold hydrolase</fullName>
    </submittedName>
</protein>
<dbReference type="EMBL" id="JACXAF010000005">
    <property type="protein sequence ID" value="MBD1388749.1"/>
    <property type="molecule type" value="Genomic_DNA"/>
</dbReference>
<dbReference type="InterPro" id="IPR029058">
    <property type="entry name" value="AB_hydrolase_fold"/>
</dbReference>
<proteinExistence type="predicted"/>
<evidence type="ECO:0000313" key="5">
    <source>
        <dbReference type="Proteomes" id="UP000638014"/>
    </source>
</evidence>
<dbReference type="InterPro" id="IPR000073">
    <property type="entry name" value="AB_hydrolase_1"/>
</dbReference>